<dbReference type="InterPro" id="IPR016205">
    <property type="entry name" value="Glycerol_DH"/>
</dbReference>
<accession>A0A143Z038</accession>
<keyword evidence="3" id="KW-0560">Oxidoreductase</keyword>
<gene>
    <name evidence="8" type="ORF">SAMN05216375_11221</name>
    <name evidence="7" type="ORF">TR210_1783</name>
</gene>
<evidence type="ECO:0000313" key="10">
    <source>
        <dbReference type="Proteomes" id="UP000199280"/>
    </source>
</evidence>
<organism evidence="7 9">
    <name type="scientific">Trichococcus ilyis</name>
    <dbReference type="NCBI Taxonomy" id="640938"/>
    <lineage>
        <taxon>Bacteria</taxon>
        <taxon>Bacillati</taxon>
        <taxon>Bacillota</taxon>
        <taxon>Bacilli</taxon>
        <taxon>Lactobacillales</taxon>
        <taxon>Carnobacteriaceae</taxon>
        <taxon>Trichococcus</taxon>
    </lineage>
</organism>
<keyword evidence="2 4" id="KW-0479">Metal-binding</keyword>
<dbReference type="GO" id="GO:0046872">
    <property type="term" value="F:metal ion binding"/>
    <property type="evidence" value="ECO:0007669"/>
    <property type="project" value="UniProtKB-KW"/>
</dbReference>
<dbReference type="PIRSF" id="PIRSF000112">
    <property type="entry name" value="Glycerol_dehydrogenase"/>
    <property type="match status" value="1"/>
</dbReference>
<feature type="binding site" evidence="5">
    <location>
        <begin position="97"/>
        <end position="101"/>
    </location>
    <ligand>
        <name>NAD(+)</name>
        <dbReference type="ChEBI" id="CHEBI:57540"/>
    </ligand>
</feature>
<dbReference type="SUPFAM" id="SSF56796">
    <property type="entry name" value="Dehydroquinate synthase-like"/>
    <property type="match status" value="1"/>
</dbReference>
<dbReference type="OrthoDB" id="5198708at2"/>
<dbReference type="Proteomes" id="UP000076878">
    <property type="component" value="Unassembled WGS sequence"/>
</dbReference>
<dbReference type="EMBL" id="FNYT01000012">
    <property type="protein sequence ID" value="SEJ36567.1"/>
    <property type="molecule type" value="Genomic_DNA"/>
</dbReference>
<sequence length="370" mass="40791">MTAELIVRTGPQEYECREGVLSTLPKRLEERFVKNILIVHGTVSWQKARPYLEDLYGADFAITEAAFSGECSYEEVERIVGLAAQHESDAIIGVGGGKIMDAVKYAAAKAGCILNVMIPTLASNCAPWTPLSVMYSEDGVFIRYDFLPQQASLLLLEPRLIIDSPKDFFVAGLADTLAKWYESDEILSLPENAQQPMLMMARQAAFICRQSILDHAELAIASLEAGEVTEAFVKLTEVITSISGMVGGMGDAFARTTIAHEIHDAITNFPESHHFLHGHKVAYGIMVQLAYEKKWAEIDNLIPFYEHLGLPKSLHDLHLDRLDADGIMEIARLSTKPEAPAHGLPYLVTADLMDGAIQALEEYMASLPEL</sequence>
<proteinExistence type="inferred from homology"/>
<reference evidence="8 10" key="2">
    <citation type="submission" date="2016-10" db="EMBL/GenBank/DDBJ databases">
        <authorList>
            <person name="Varghese N."/>
            <person name="Submissions S."/>
        </authorList>
    </citation>
    <scope>NUCLEOTIDE SEQUENCE [LARGE SCALE GENOMIC DNA]</scope>
    <source>
        <strain evidence="8 10">DSM 22150</strain>
    </source>
</reference>
<comment type="cofactor">
    <cofactor evidence="4">
        <name>Zn(2+)</name>
        <dbReference type="ChEBI" id="CHEBI:29105"/>
    </cofactor>
    <text evidence="4">Binds 1 zinc ion per subunit.</text>
</comment>
<feature type="binding site" evidence="5">
    <location>
        <position position="135"/>
    </location>
    <ligand>
        <name>NAD(+)</name>
        <dbReference type="ChEBI" id="CHEBI:57540"/>
    </ligand>
</feature>
<feature type="binding site" evidence="5">
    <location>
        <begin position="120"/>
        <end position="123"/>
    </location>
    <ligand>
        <name>NAD(+)</name>
        <dbReference type="ChEBI" id="CHEBI:57540"/>
    </ligand>
</feature>
<dbReference type="Pfam" id="PF00465">
    <property type="entry name" value="Fe-ADH"/>
    <property type="match status" value="1"/>
</dbReference>
<dbReference type="InterPro" id="IPR001670">
    <property type="entry name" value="ADH_Fe/GldA"/>
</dbReference>
<dbReference type="PANTHER" id="PTHR43616">
    <property type="entry name" value="GLYCEROL DEHYDROGENASE"/>
    <property type="match status" value="1"/>
</dbReference>
<keyword evidence="5" id="KW-0520">NAD</keyword>
<evidence type="ECO:0000256" key="5">
    <source>
        <dbReference type="PIRSR" id="PIRSR000112-3"/>
    </source>
</evidence>
<keyword evidence="4" id="KW-0862">Zinc</keyword>
<dbReference type="PROSITE" id="PS00913">
    <property type="entry name" value="ADH_IRON_1"/>
    <property type="match status" value="1"/>
</dbReference>
<comment type="similarity">
    <text evidence="1">Belongs to the iron-containing alcohol dehydrogenase family.</text>
</comment>
<dbReference type="InterPro" id="IPR018211">
    <property type="entry name" value="ADH_Fe_CS"/>
</dbReference>
<evidence type="ECO:0000313" key="9">
    <source>
        <dbReference type="Proteomes" id="UP000076878"/>
    </source>
</evidence>
<feature type="binding site" evidence="5">
    <location>
        <position position="129"/>
    </location>
    <ligand>
        <name>NAD(+)</name>
        <dbReference type="ChEBI" id="CHEBI:57540"/>
    </ligand>
</feature>
<evidence type="ECO:0000256" key="3">
    <source>
        <dbReference type="ARBA" id="ARBA00023002"/>
    </source>
</evidence>
<feature type="binding site" evidence="4">
    <location>
        <position position="260"/>
    </location>
    <ligand>
        <name>glycerol</name>
        <dbReference type="ChEBI" id="CHEBI:17754"/>
    </ligand>
</feature>
<evidence type="ECO:0000259" key="6">
    <source>
        <dbReference type="Pfam" id="PF00465"/>
    </source>
</evidence>
<protein>
    <submittedName>
        <fullName evidence="7">Alcohol dehydrogenase iron-type</fullName>
    </submittedName>
    <submittedName>
        <fullName evidence="8">Uncharacterized oxidoreductase</fullName>
    </submittedName>
</protein>
<evidence type="ECO:0000256" key="1">
    <source>
        <dbReference type="ARBA" id="ARBA00007358"/>
    </source>
</evidence>
<feature type="domain" description="Alcohol dehydrogenase iron-type/glycerol dehydrogenase GldA" evidence="6">
    <location>
        <begin position="11"/>
        <end position="140"/>
    </location>
</feature>
<dbReference type="EMBL" id="FJNB01000012">
    <property type="protein sequence ID" value="CZR00963.1"/>
    <property type="molecule type" value="Genomic_DNA"/>
</dbReference>
<dbReference type="GO" id="GO:0016614">
    <property type="term" value="F:oxidoreductase activity, acting on CH-OH group of donors"/>
    <property type="evidence" value="ECO:0007669"/>
    <property type="project" value="InterPro"/>
</dbReference>
<feature type="binding site" evidence="5">
    <location>
        <position position="131"/>
    </location>
    <ligand>
        <name>NAD(+)</name>
        <dbReference type="ChEBI" id="CHEBI:57540"/>
    </ligand>
</feature>
<evidence type="ECO:0000256" key="2">
    <source>
        <dbReference type="ARBA" id="ARBA00022723"/>
    </source>
</evidence>
<dbReference type="CDD" id="cd08172">
    <property type="entry name" value="GlyDH-like"/>
    <property type="match status" value="1"/>
</dbReference>
<keyword evidence="10" id="KW-1185">Reference proteome</keyword>
<dbReference type="PANTHER" id="PTHR43616:SF3">
    <property type="entry name" value="HYDROXYCARBOXYLATE DEHYDROGENASE A"/>
    <property type="match status" value="1"/>
</dbReference>
<name>A0A143Z038_9LACT</name>
<dbReference type="STRING" id="640938.TR210_1783"/>
<evidence type="ECO:0000256" key="4">
    <source>
        <dbReference type="PIRSR" id="PIRSR000112-1"/>
    </source>
</evidence>
<feature type="binding site" evidence="4">
    <location>
        <position position="175"/>
    </location>
    <ligand>
        <name>glycerol</name>
        <dbReference type="ChEBI" id="CHEBI:17754"/>
    </ligand>
</feature>
<evidence type="ECO:0000313" key="7">
    <source>
        <dbReference type="EMBL" id="CZR00963.1"/>
    </source>
</evidence>
<dbReference type="Gene3D" id="3.40.50.1970">
    <property type="match status" value="1"/>
</dbReference>
<dbReference type="Gene3D" id="1.20.1090.10">
    <property type="entry name" value="Dehydroquinate synthase-like - alpha domain"/>
    <property type="match status" value="1"/>
</dbReference>
<feature type="binding site" evidence="4">
    <location>
        <position position="277"/>
    </location>
    <ligand>
        <name>glycerol</name>
        <dbReference type="ChEBI" id="CHEBI:17754"/>
    </ligand>
</feature>
<dbReference type="AlphaFoldDB" id="A0A143Z038"/>
<evidence type="ECO:0000313" key="8">
    <source>
        <dbReference type="EMBL" id="SEJ36567.1"/>
    </source>
</evidence>
<dbReference type="Proteomes" id="UP000199280">
    <property type="component" value="Unassembled WGS sequence"/>
</dbReference>
<dbReference type="RefSeq" id="WP_068623164.1">
    <property type="nucleotide sequence ID" value="NZ_FJNB01000012.1"/>
</dbReference>
<reference evidence="7 9" key="1">
    <citation type="submission" date="2016-02" db="EMBL/GenBank/DDBJ databases">
        <authorList>
            <person name="Wen L."/>
            <person name="He K."/>
            <person name="Yang H."/>
        </authorList>
    </citation>
    <scope>NUCLEOTIDE SEQUENCE [LARGE SCALE GENOMIC DNA]</scope>
    <source>
        <strain evidence="7">Trichococcus_R210</strain>
    </source>
</reference>